<protein>
    <submittedName>
        <fullName evidence="6">LysR family transcriptional regulator</fullName>
    </submittedName>
</protein>
<dbReference type="EMBL" id="JAAKZV010000020">
    <property type="protein sequence ID" value="NGN63775.1"/>
    <property type="molecule type" value="Genomic_DNA"/>
</dbReference>
<evidence type="ECO:0000256" key="3">
    <source>
        <dbReference type="ARBA" id="ARBA00023125"/>
    </source>
</evidence>
<dbReference type="Proteomes" id="UP000481583">
    <property type="component" value="Unassembled WGS sequence"/>
</dbReference>
<reference evidence="6 7" key="1">
    <citation type="submission" date="2020-02" db="EMBL/GenBank/DDBJ databases">
        <title>Whole-genome analyses of novel actinobacteria.</title>
        <authorList>
            <person name="Sahin N."/>
        </authorList>
    </citation>
    <scope>NUCLEOTIDE SEQUENCE [LARGE SCALE GENOMIC DNA]</scope>
    <source>
        <strain evidence="6 7">A7024</strain>
    </source>
</reference>
<keyword evidence="3" id="KW-0238">DNA-binding</keyword>
<dbReference type="Pfam" id="PF00126">
    <property type="entry name" value="HTH_1"/>
    <property type="match status" value="1"/>
</dbReference>
<dbReference type="InterPro" id="IPR036388">
    <property type="entry name" value="WH-like_DNA-bd_sf"/>
</dbReference>
<evidence type="ECO:0000259" key="5">
    <source>
        <dbReference type="PROSITE" id="PS50931"/>
    </source>
</evidence>
<dbReference type="Pfam" id="PF03466">
    <property type="entry name" value="LysR_substrate"/>
    <property type="match status" value="1"/>
</dbReference>
<dbReference type="PROSITE" id="PS50931">
    <property type="entry name" value="HTH_LYSR"/>
    <property type="match status" value="1"/>
</dbReference>
<evidence type="ECO:0000256" key="2">
    <source>
        <dbReference type="ARBA" id="ARBA00023015"/>
    </source>
</evidence>
<feature type="domain" description="HTH lysR-type" evidence="5">
    <location>
        <begin position="1"/>
        <end position="58"/>
    </location>
</feature>
<gene>
    <name evidence="6" type="ORF">G5C51_07620</name>
</gene>
<dbReference type="GO" id="GO:0003700">
    <property type="term" value="F:DNA-binding transcription factor activity"/>
    <property type="evidence" value="ECO:0007669"/>
    <property type="project" value="InterPro"/>
</dbReference>
<dbReference type="Gene3D" id="1.10.10.10">
    <property type="entry name" value="Winged helix-like DNA-binding domain superfamily/Winged helix DNA-binding domain"/>
    <property type="match status" value="1"/>
</dbReference>
<sequence>MERHEIEVFLTLAEELHFGRTGERLGISQGRVSQTVQRLERRFGLLLFQRTSRRVALTPAGARFRDELLPAHRQLERAVSRAMAAGHGVTGVLDVGYSSPMAADVVLAASRVFEAGHQDCQVRIREIQLHDPLGPLREGVVDLQVTEFPVDEPDITLGPVALSQQRGLLVPTGHPFAKCDSLSVEDYADAVMIPLIGDAIPPAWLDHHYPRSTPSGRPIPRARPATFWAEVLARVAAGEGVSLVSMGAEPYVSRPGLTFVPFRDAAPMEYGLMWLTAAESALVRAFADAVCDTAQSLP</sequence>
<dbReference type="GO" id="GO:0032993">
    <property type="term" value="C:protein-DNA complex"/>
    <property type="evidence" value="ECO:0007669"/>
    <property type="project" value="TreeGrafter"/>
</dbReference>
<dbReference type="InterPro" id="IPR000847">
    <property type="entry name" value="LysR_HTH_N"/>
</dbReference>
<keyword evidence="4" id="KW-0804">Transcription</keyword>
<keyword evidence="2" id="KW-0805">Transcription regulation</keyword>
<comment type="similarity">
    <text evidence="1">Belongs to the LysR transcriptional regulatory family.</text>
</comment>
<dbReference type="InterPro" id="IPR036390">
    <property type="entry name" value="WH_DNA-bd_sf"/>
</dbReference>
<dbReference type="SUPFAM" id="SSF46785">
    <property type="entry name" value="Winged helix' DNA-binding domain"/>
    <property type="match status" value="1"/>
</dbReference>
<dbReference type="SUPFAM" id="SSF53850">
    <property type="entry name" value="Periplasmic binding protein-like II"/>
    <property type="match status" value="1"/>
</dbReference>
<evidence type="ECO:0000256" key="1">
    <source>
        <dbReference type="ARBA" id="ARBA00009437"/>
    </source>
</evidence>
<evidence type="ECO:0000256" key="4">
    <source>
        <dbReference type="ARBA" id="ARBA00023163"/>
    </source>
</evidence>
<dbReference type="GO" id="GO:0003677">
    <property type="term" value="F:DNA binding"/>
    <property type="evidence" value="ECO:0007669"/>
    <property type="project" value="UniProtKB-KW"/>
</dbReference>
<dbReference type="AlphaFoldDB" id="A0A6G4TUW2"/>
<accession>A0A6G4TUW2</accession>
<dbReference type="RefSeq" id="WP_165233781.1">
    <property type="nucleotide sequence ID" value="NZ_JAAKZV010000020.1"/>
</dbReference>
<dbReference type="PRINTS" id="PR00039">
    <property type="entry name" value="HTHLYSR"/>
</dbReference>
<dbReference type="PANTHER" id="PTHR30346:SF0">
    <property type="entry name" value="HCA OPERON TRANSCRIPTIONAL ACTIVATOR HCAR"/>
    <property type="match status" value="1"/>
</dbReference>
<organism evidence="6 7">
    <name type="scientific">Streptomyces coryli</name>
    <dbReference type="NCBI Taxonomy" id="1128680"/>
    <lineage>
        <taxon>Bacteria</taxon>
        <taxon>Bacillati</taxon>
        <taxon>Actinomycetota</taxon>
        <taxon>Actinomycetes</taxon>
        <taxon>Kitasatosporales</taxon>
        <taxon>Streptomycetaceae</taxon>
        <taxon>Streptomyces</taxon>
    </lineage>
</organism>
<dbReference type="InterPro" id="IPR005119">
    <property type="entry name" value="LysR_subst-bd"/>
</dbReference>
<proteinExistence type="inferred from homology"/>
<dbReference type="PANTHER" id="PTHR30346">
    <property type="entry name" value="TRANSCRIPTIONAL DUAL REGULATOR HCAR-RELATED"/>
    <property type="match status" value="1"/>
</dbReference>
<name>A0A6G4TUW2_9ACTN</name>
<evidence type="ECO:0000313" key="6">
    <source>
        <dbReference type="EMBL" id="NGN63775.1"/>
    </source>
</evidence>
<evidence type="ECO:0000313" key="7">
    <source>
        <dbReference type="Proteomes" id="UP000481583"/>
    </source>
</evidence>
<dbReference type="Gene3D" id="3.40.190.10">
    <property type="entry name" value="Periplasmic binding protein-like II"/>
    <property type="match status" value="2"/>
</dbReference>
<keyword evidence="7" id="KW-1185">Reference proteome</keyword>
<comment type="caution">
    <text evidence="6">The sequence shown here is derived from an EMBL/GenBank/DDBJ whole genome shotgun (WGS) entry which is preliminary data.</text>
</comment>